<dbReference type="InterPro" id="IPR036271">
    <property type="entry name" value="Tet_transcr_reg_TetR-rel_C_sf"/>
</dbReference>
<dbReference type="InterPro" id="IPR009057">
    <property type="entry name" value="Homeodomain-like_sf"/>
</dbReference>
<proteinExistence type="predicted"/>
<keyword evidence="5" id="KW-1185">Reference proteome</keyword>
<evidence type="ECO:0000256" key="2">
    <source>
        <dbReference type="PROSITE-ProRule" id="PRU00335"/>
    </source>
</evidence>
<name>A0ABX1RNI8_9PSEU</name>
<dbReference type="Pfam" id="PF17926">
    <property type="entry name" value="TetR_C_21"/>
    <property type="match status" value="1"/>
</dbReference>
<dbReference type="InterPro" id="IPR050109">
    <property type="entry name" value="HTH-type_TetR-like_transc_reg"/>
</dbReference>
<dbReference type="InterPro" id="IPR041467">
    <property type="entry name" value="Sco4008_C"/>
</dbReference>
<accession>A0ABX1RNI8</accession>
<keyword evidence="1 2" id="KW-0238">DNA-binding</keyword>
<organism evidence="4 5">
    <name type="scientific">Pseudonocardia xinjiangensis</name>
    <dbReference type="NCBI Taxonomy" id="75289"/>
    <lineage>
        <taxon>Bacteria</taxon>
        <taxon>Bacillati</taxon>
        <taxon>Actinomycetota</taxon>
        <taxon>Actinomycetes</taxon>
        <taxon>Pseudonocardiales</taxon>
        <taxon>Pseudonocardiaceae</taxon>
        <taxon>Pseudonocardia</taxon>
    </lineage>
</organism>
<sequence>MSASSAERRPRPRDAEATKALLLRAATEEFAEYGLAGARIDRIADRAGANKRLIYVYFGDKDRLFDAVVDDQAQAVTAAVPLQGGDLIAFAATRFDYVLAHPEARRIAVWRAFERAEPTDTEVATYRDRLEAVAAAQREGRLRTDIPAADLFALVLRMTESWLSAPAALRAAAGDEPSSADRLDEHRAALLAAVRSVVTP</sequence>
<evidence type="ECO:0000259" key="3">
    <source>
        <dbReference type="PROSITE" id="PS50977"/>
    </source>
</evidence>
<dbReference type="PRINTS" id="PR00455">
    <property type="entry name" value="HTHTETR"/>
</dbReference>
<comment type="caution">
    <text evidence="4">The sequence shown here is derived from an EMBL/GenBank/DDBJ whole genome shotgun (WGS) entry which is preliminary data.</text>
</comment>
<dbReference type="InterPro" id="IPR001647">
    <property type="entry name" value="HTH_TetR"/>
</dbReference>
<dbReference type="Gene3D" id="1.10.357.10">
    <property type="entry name" value="Tetracycline Repressor, domain 2"/>
    <property type="match status" value="1"/>
</dbReference>
<dbReference type="EMBL" id="JAAXKY010000114">
    <property type="protein sequence ID" value="NMH80771.1"/>
    <property type="molecule type" value="Genomic_DNA"/>
</dbReference>
<gene>
    <name evidence="4" type="ORF">HF577_27240</name>
</gene>
<evidence type="ECO:0000313" key="4">
    <source>
        <dbReference type="EMBL" id="NMH80771.1"/>
    </source>
</evidence>
<dbReference type="PANTHER" id="PTHR30328:SF54">
    <property type="entry name" value="HTH-TYPE TRANSCRIPTIONAL REPRESSOR SCO4008"/>
    <property type="match status" value="1"/>
</dbReference>
<dbReference type="PANTHER" id="PTHR30328">
    <property type="entry name" value="TRANSCRIPTIONAL REPRESSOR"/>
    <property type="match status" value="1"/>
</dbReference>
<dbReference type="RefSeq" id="WP_169398821.1">
    <property type="nucleotide sequence ID" value="NZ_BAAAJH010000005.1"/>
</dbReference>
<feature type="DNA-binding region" description="H-T-H motif" evidence="2">
    <location>
        <begin position="39"/>
        <end position="58"/>
    </location>
</feature>
<evidence type="ECO:0000313" key="5">
    <source>
        <dbReference type="Proteomes" id="UP001296706"/>
    </source>
</evidence>
<protein>
    <submittedName>
        <fullName evidence="4">TetR/AcrR family transcriptional regulator</fullName>
    </submittedName>
</protein>
<evidence type="ECO:0000256" key="1">
    <source>
        <dbReference type="ARBA" id="ARBA00023125"/>
    </source>
</evidence>
<feature type="domain" description="HTH tetR-type" evidence="3">
    <location>
        <begin position="16"/>
        <end position="76"/>
    </location>
</feature>
<dbReference type="Pfam" id="PF00440">
    <property type="entry name" value="TetR_N"/>
    <property type="match status" value="1"/>
</dbReference>
<dbReference type="Proteomes" id="UP001296706">
    <property type="component" value="Unassembled WGS sequence"/>
</dbReference>
<reference evidence="4 5" key="1">
    <citation type="submission" date="2020-04" db="EMBL/GenBank/DDBJ databases">
        <authorList>
            <person name="Klaysubun C."/>
            <person name="Duangmal K."/>
            <person name="Lipun K."/>
        </authorList>
    </citation>
    <scope>NUCLEOTIDE SEQUENCE [LARGE SCALE GENOMIC DNA]</scope>
    <source>
        <strain evidence="4 5">JCM 11839</strain>
    </source>
</reference>
<dbReference type="SUPFAM" id="SSF48498">
    <property type="entry name" value="Tetracyclin repressor-like, C-terminal domain"/>
    <property type="match status" value="1"/>
</dbReference>
<dbReference type="SUPFAM" id="SSF46689">
    <property type="entry name" value="Homeodomain-like"/>
    <property type="match status" value="1"/>
</dbReference>
<dbReference type="PROSITE" id="PS50977">
    <property type="entry name" value="HTH_TETR_2"/>
    <property type="match status" value="1"/>
</dbReference>